<dbReference type="Proteomes" id="UP001327560">
    <property type="component" value="Chromosome 4"/>
</dbReference>
<organism evidence="4 5">
    <name type="scientific">Canna indica</name>
    <name type="common">Indian-shot</name>
    <dbReference type="NCBI Taxonomy" id="4628"/>
    <lineage>
        <taxon>Eukaryota</taxon>
        <taxon>Viridiplantae</taxon>
        <taxon>Streptophyta</taxon>
        <taxon>Embryophyta</taxon>
        <taxon>Tracheophyta</taxon>
        <taxon>Spermatophyta</taxon>
        <taxon>Magnoliopsida</taxon>
        <taxon>Liliopsida</taxon>
        <taxon>Zingiberales</taxon>
        <taxon>Cannaceae</taxon>
        <taxon>Canna</taxon>
    </lineage>
</organism>
<dbReference type="GO" id="GO:0008270">
    <property type="term" value="F:zinc ion binding"/>
    <property type="evidence" value="ECO:0007669"/>
    <property type="project" value="UniProtKB-KW"/>
</dbReference>
<keyword evidence="1" id="KW-0863">Zinc-finger</keyword>
<evidence type="ECO:0000259" key="3">
    <source>
        <dbReference type="PROSITE" id="PS50089"/>
    </source>
</evidence>
<accession>A0AAQ3K910</accession>
<evidence type="ECO:0000313" key="4">
    <source>
        <dbReference type="EMBL" id="WOL04402.1"/>
    </source>
</evidence>
<gene>
    <name evidence="4" type="ORF">Cni_G13123</name>
</gene>
<dbReference type="SMART" id="SM00184">
    <property type="entry name" value="RING"/>
    <property type="match status" value="1"/>
</dbReference>
<dbReference type="PROSITE" id="PS50089">
    <property type="entry name" value="ZF_RING_2"/>
    <property type="match status" value="1"/>
</dbReference>
<protein>
    <recommendedName>
        <fullName evidence="3">RING-type domain-containing protein</fullName>
    </recommendedName>
</protein>
<dbReference type="AlphaFoldDB" id="A0AAQ3K910"/>
<dbReference type="EMBL" id="CP136893">
    <property type="protein sequence ID" value="WOL04402.1"/>
    <property type="molecule type" value="Genomic_DNA"/>
</dbReference>
<reference evidence="4 5" key="1">
    <citation type="submission" date="2023-10" db="EMBL/GenBank/DDBJ databases">
        <title>Chromosome-scale genome assembly provides insights into flower coloration mechanisms of Canna indica.</title>
        <authorList>
            <person name="Li C."/>
        </authorList>
    </citation>
    <scope>NUCLEOTIDE SEQUENCE [LARGE SCALE GENOMIC DNA]</scope>
    <source>
        <tissue evidence="4">Flower</tissue>
    </source>
</reference>
<proteinExistence type="predicted"/>
<feature type="compositionally biased region" description="Polar residues" evidence="2">
    <location>
        <begin position="188"/>
        <end position="208"/>
    </location>
</feature>
<dbReference type="InterPro" id="IPR013083">
    <property type="entry name" value="Znf_RING/FYVE/PHD"/>
</dbReference>
<feature type="region of interest" description="Disordered" evidence="2">
    <location>
        <begin position="165"/>
        <end position="214"/>
    </location>
</feature>
<dbReference type="PANTHER" id="PTHR46629">
    <property type="entry name" value="OS01G0917900 PROTEIN"/>
    <property type="match status" value="1"/>
</dbReference>
<evidence type="ECO:0000313" key="5">
    <source>
        <dbReference type="Proteomes" id="UP001327560"/>
    </source>
</evidence>
<keyword evidence="1" id="KW-0479">Metal-binding</keyword>
<evidence type="ECO:0000256" key="1">
    <source>
        <dbReference type="PROSITE-ProRule" id="PRU00175"/>
    </source>
</evidence>
<keyword evidence="1" id="KW-0862">Zinc</keyword>
<dbReference type="InterPro" id="IPR001841">
    <property type="entry name" value="Znf_RING"/>
</dbReference>
<dbReference type="SUPFAM" id="SSF57850">
    <property type="entry name" value="RING/U-box"/>
    <property type="match status" value="1"/>
</dbReference>
<dbReference type="Pfam" id="PF13920">
    <property type="entry name" value="zf-C3HC4_3"/>
    <property type="match status" value="1"/>
</dbReference>
<evidence type="ECO:0000256" key="2">
    <source>
        <dbReference type="SAM" id="MobiDB-lite"/>
    </source>
</evidence>
<feature type="domain" description="RING-type" evidence="3">
    <location>
        <begin position="265"/>
        <end position="303"/>
    </location>
</feature>
<keyword evidence="5" id="KW-1185">Reference proteome</keyword>
<dbReference type="Gene3D" id="3.30.40.10">
    <property type="entry name" value="Zinc/RING finger domain, C3HC4 (zinc finger)"/>
    <property type="match status" value="1"/>
</dbReference>
<dbReference type="CDD" id="cd16449">
    <property type="entry name" value="RING-HC"/>
    <property type="match status" value="1"/>
</dbReference>
<sequence length="313" mass="32638">MERRGQRRSVTLSEQLAMVESTKLRELLKAKDEDDMRPSIAVAACEKRAASSGVGCGAGGGRTLLDIMREDQEANEDAMGGNSGNGMNWKSVADRFRLRRAGNACAAAAASSVQPNSICYPEFIVSSGPNPVLVRPVTRSISGRNSQLPASASIAPEYNPATTGAAALAASSPPDTHPSGGAAVEATTGAQESSDLGSTSQVPASVTTAAEEEQPARVSLMALLEQTDRHWSSGGEGTSPAALGMLDALEPVAEDIGGGGILHVCCICMVRQKGAAFIPCGHTFCRRCSRELWVSRGSCPICNAFILEILDIF</sequence>
<name>A0AAQ3K910_9LILI</name>